<dbReference type="EMBL" id="FSRA01000001">
    <property type="protein sequence ID" value="SIO06227.1"/>
    <property type="molecule type" value="Genomic_DNA"/>
</dbReference>
<dbReference type="Proteomes" id="UP000185003">
    <property type="component" value="Unassembled WGS sequence"/>
</dbReference>
<gene>
    <name evidence="2" type="ORF">SAMN04488055_2742</name>
</gene>
<name>A0A1N6GFH1_9BACT</name>
<proteinExistence type="predicted"/>
<protein>
    <recommendedName>
        <fullName evidence="4">Lipoprotein</fullName>
    </recommendedName>
</protein>
<dbReference type="RefSeq" id="WP_074239773.1">
    <property type="nucleotide sequence ID" value="NZ_FSRA01000001.1"/>
</dbReference>
<sequence length="70" mass="7000">MKKIGFLALALGLFVAACNNAGTENKGDSASLDSAINAVPPVDSSAAQTIDSAAQVIDSAAQKIDSAVKH</sequence>
<feature type="chain" id="PRO_5012523258" description="Lipoprotein" evidence="1">
    <location>
        <begin position="22"/>
        <end position="70"/>
    </location>
</feature>
<dbReference type="AlphaFoldDB" id="A0A1N6GFH1"/>
<evidence type="ECO:0000313" key="2">
    <source>
        <dbReference type="EMBL" id="SIO06227.1"/>
    </source>
</evidence>
<evidence type="ECO:0008006" key="4">
    <source>
        <dbReference type="Google" id="ProtNLM"/>
    </source>
</evidence>
<organism evidence="2 3">
    <name type="scientific">Chitinophaga niabensis</name>
    <dbReference type="NCBI Taxonomy" id="536979"/>
    <lineage>
        <taxon>Bacteria</taxon>
        <taxon>Pseudomonadati</taxon>
        <taxon>Bacteroidota</taxon>
        <taxon>Chitinophagia</taxon>
        <taxon>Chitinophagales</taxon>
        <taxon>Chitinophagaceae</taxon>
        <taxon>Chitinophaga</taxon>
    </lineage>
</organism>
<dbReference type="PROSITE" id="PS51257">
    <property type="entry name" value="PROKAR_LIPOPROTEIN"/>
    <property type="match status" value="1"/>
</dbReference>
<dbReference type="STRING" id="536979.SAMN04488055_2742"/>
<accession>A0A1N6GFH1</accession>
<evidence type="ECO:0000313" key="3">
    <source>
        <dbReference type="Proteomes" id="UP000185003"/>
    </source>
</evidence>
<evidence type="ECO:0000256" key="1">
    <source>
        <dbReference type="SAM" id="SignalP"/>
    </source>
</evidence>
<keyword evidence="3" id="KW-1185">Reference proteome</keyword>
<feature type="signal peptide" evidence="1">
    <location>
        <begin position="1"/>
        <end position="21"/>
    </location>
</feature>
<keyword evidence="1" id="KW-0732">Signal</keyword>
<reference evidence="2 3" key="1">
    <citation type="submission" date="2016-11" db="EMBL/GenBank/DDBJ databases">
        <authorList>
            <person name="Jaros S."/>
            <person name="Januszkiewicz K."/>
            <person name="Wedrychowicz H."/>
        </authorList>
    </citation>
    <scope>NUCLEOTIDE SEQUENCE [LARGE SCALE GENOMIC DNA]</scope>
    <source>
        <strain evidence="2 3">DSM 24787</strain>
    </source>
</reference>